<sequence>MKVNQPIVILLICATVVCCGRERQGLRTSGPAGLESVAIGIHSDSPVQTELLSDVAIVQPGEVFKLGVLLTMKPGWYVHWINPGESGEAISIDFNLPARFEVGALRWPVPLQFEQPDGTVGYGYKDEVLIHAEVRASNRDVDDGEVWPLAADVRWLACEQECVPGHSTLQLSLPGSISGTRLVDLINAPRVEAWLPRLPLAAGSSLAPFTVTVSRLSSSDFVLMLTWRSVANNVQWFPVSATAAAAPVSSLHRAGQRTRIELSAPTGHTTSDLQVISGVVAYTNASGERQAAELSVAVNELSQP</sequence>
<dbReference type="EMBL" id="UINC01004423">
    <property type="protein sequence ID" value="SVA14214.1"/>
    <property type="molecule type" value="Genomic_DNA"/>
</dbReference>
<dbReference type="InterPro" id="IPR028250">
    <property type="entry name" value="DsbDN"/>
</dbReference>
<evidence type="ECO:0000313" key="2">
    <source>
        <dbReference type="EMBL" id="SVA14214.1"/>
    </source>
</evidence>
<dbReference type="Pfam" id="PF11412">
    <property type="entry name" value="DsbD_N"/>
    <property type="match status" value="1"/>
</dbReference>
<accession>A0A381TEP5</accession>
<proteinExistence type="predicted"/>
<evidence type="ECO:0000259" key="1">
    <source>
        <dbReference type="Pfam" id="PF11412"/>
    </source>
</evidence>
<dbReference type="AlphaFoldDB" id="A0A381TEP5"/>
<protein>
    <recommendedName>
        <fullName evidence="1">Thiol:disulfide interchange protein DsbD N-terminal domain-containing protein</fullName>
    </recommendedName>
</protein>
<gene>
    <name evidence="2" type="ORF">METZ01_LOCUS67068</name>
</gene>
<name>A0A381TEP5_9ZZZZ</name>
<reference evidence="2" key="1">
    <citation type="submission" date="2018-05" db="EMBL/GenBank/DDBJ databases">
        <authorList>
            <person name="Lanie J.A."/>
            <person name="Ng W.-L."/>
            <person name="Kazmierczak K.M."/>
            <person name="Andrzejewski T.M."/>
            <person name="Davidsen T.M."/>
            <person name="Wayne K.J."/>
            <person name="Tettelin H."/>
            <person name="Glass J.I."/>
            <person name="Rusch D."/>
            <person name="Podicherti R."/>
            <person name="Tsui H.-C.T."/>
            <person name="Winkler M.E."/>
        </authorList>
    </citation>
    <scope>NUCLEOTIDE SEQUENCE</scope>
</reference>
<organism evidence="2">
    <name type="scientific">marine metagenome</name>
    <dbReference type="NCBI Taxonomy" id="408172"/>
    <lineage>
        <taxon>unclassified sequences</taxon>
        <taxon>metagenomes</taxon>
        <taxon>ecological metagenomes</taxon>
    </lineage>
</organism>
<feature type="domain" description="Thiol:disulfide interchange protein DsbD N-terminal" evidence="1">
    <location>
        <begin position="58"/>
        <end position="171"/>
    </location>
</feature>